<feature type="region of interest" description="Disordered" evidence="1">
    <location>
        <begin position="1"/>
        <end position="23"/>
    </location>
</feature>
<dbReference type="OrthoDB" id="7313074at2"/>
<dbReference type="InterPro" id="IPR027417">
    <property type="entry name" value="P-loop_NTPase"/>
</dbReference>
<dbReference type="Proteomes" id="UP000271227">
    <property type="component" value="Unassembled WGS sequence"/>
</dbReference>
<comment type="caution">
    <text evidence="2">The sequence shown here is derived from an EMBL/GenBank/DDBJ whole genome shotgun (WGS) entry which is preliminary data.</text>
</comment>
<protein>
    <submittedName>
        <fullName evidence="2">Sulfotransferase family protein</fullName>
    </submittedName>
</protein>
<evidence type="ECO:0000313" key="3">
    <source>
        <dbReference type="Proteomes" id="UP000271227"/>
    </source>
</evidence>
<accession>A0A3M0BVJ6</accession>
<keyword evidence="3" id="KW-1185">Reference proteome</keyword>
<sequence>MADGDTMPLKTPAKKQTEKTGTGAIDPDIIHRYRVINVVAVQNWGRSGSTFLQSLLDNHPNIVSTPNFYSRAYFEIWENALAEKADPEKTATFMEKFRQWFDPALVDHTAGLHRLGPDQNQVAGVNRDLFAQYLTAFFKKNAMTRRTLFIGAHLAYALALGRGGDLGDDLWILYPVHGRGRKVADTLLEDFPDSRFIHTLREPVANFASSIAHLRGTNRTYKHPSVWSVLRMQYAARSLEKGFTLHNDFAYDKGLAENGQVCAIRLEDLHTAPQDMMKTVAGWLGLAWHPCLLESTFDGKIWWNRPESPRLKGFQTTHLSRNVTTCLSRLDRFRVREIARPKRLKWGYEKDKRSTLKSALYTTAFYTTLWVPWRQEWRERPSAHRIVDMLSRVRKLLPPDLRARVDEDMTRETTRFTYLSYQRGTETLRSAMKPEDQHNPVRCLIVLYKTSPEEDGYKGRIYEDLPVSGTESARDEIGVWFDDEVINPAVSERQRPVPGLYDIARLCLAVSDYISVRWLTMKAHILSRRRIADTLPHMAPHPAEGDISTRIPDA</sequence>
<dbReference type="EMBL" id="REFR01000017">
    <property type="protein sequence ID" value="RMB00575.1"/>
    <property type="molecule type" value="Genomic_DNA"/>
</dbReference>
<organism evidence="2 3">
    <name type="scientific">Eilatimonas milleporae</name>
    <dbReference type="NCBI Taxonomy" id="911205"/>
    <lineage>
        <taxon>Bacteria</taxon>
        <taxon>Pseudomonadati</taxon>
        <taxon>Pseudomonadota</taxon>
        <taxon>Alphaproteobacteria</taxon>
        <taxon>Kordiimonadales</taxon>
        <taxon>Kordiimonadaceae</taxon>
        <taxon>Eilatimonas</taxon>
    </lineage>
</organism>
<dbReference type="SUPFAM" id="SSF52540">
    <property type="entry name" value="P-loop containing nucleoside triphosphate hydrolases"/>
    <property type="match status" value="1"/>
</dbReference>
<evidence type="ECO:0000256" key="1">
    <source>
        <dbReference type="SAM" id="MobiDB-lite"/>
    </source>
</evidence>
<proteinExistence type="predicted"/>
<dbReference type="GO" id="GO:0016740">
    <property type="term" value="F:transferase activity"/>
    <property type="evidence" value="ECO:0007669"/>
    <property type="project" value="UniProtKB-KW"/>
</dbReference>
<reference evidence="2 3" key="1">
    <citation type="submission" date="2018-10" db="EMBL/GenBank/DDBJ databases">
        <title>Genomic Encyclopedia of Archaeal and Bacterial Type Strains, Phase II (KMG-II): from individual species to whole genera.</title>
        <authorList>
            <person name="Goeker M."/>
        </authorList>
    </citation>
    <scope>NUCLEOTIDE SEQUENCE [LARGE SCALE GENOMIC DNA]</scope>
    <source>
        <strain evidence="2 3">DSM 25217</strain>
    </source>
</reference>
<dbReference type="InParanoid" id="A0A3M0BVJ6"/>
<gene>
    <name evidence="2" type="ORF">BXY39_3763</name>
</gene>
<keyword evidence="2" id="KW-0808">Transferase</keyword>
<dbReference type="AlphaFoldDB" id="A0A3M0BVJ6"/>
<evidence type="ECO:0000313" key="2">
    <source>
        <dbReference type="EMBL" id="RMB00575.1"/>
    </source>
</evidence>
<dbReference type="Gene3D" id="3.40.50.300">
    <property type="entry name" value="P-loop containing nucleotide triphosphate hydrolases"/>
    <property type="match status" value="1"/>
</dbReference>
<name>A0A3M0BVJ6_9PROT</name>
<dbReference type="RefSeq" id="WP_121940399.1">
    <property type="nucleotide sequence ID" value="NZ_REFR01000017.1"/>
</dbReference>
<dbReference type="Pfam" id="PF13469">
    <property type="entry name" value="Sulfotransfer_3"/>
    <property type="match status" value="1"/>
</dbReference>